<dbReference type="PROSITE" id="PS50893">
    <property type="entry name" value="ABC_TRANSPORTER_2"/>
    <property type="match status" value="1"/>
</dbReference>
<dbReference type="GO" id="GO:0022857">
    <property type="term" value="F:transmembrane transporter activity"/>
    <property type="evidence" value="ECO:0007669"/>
    <property type="project" value="TreeGrafter"/>
</dbReference>
<dbReference type="GO" id="GO:0005524">
    <property type="term" value="F:ATP binding"/>
    <property type="evidence" value="ECO:0007669"/>
    <property type="project" value="UniProtKB-KW"/>
</dbReference>
<dbReference type="InterPro" id="IPR027417">
    <property type="entry name" value="P-loop_NTPase"/>
</dbReference>
<dbReference type="SUPFAM" id="SSF52540">
    <property type="entry name" value="P-loop containing nucleoside triphosphate hydrolases"/>
    <property type="match status" value="1"/>
</dbReference>
<dbReference type="FunFam" id="3.40.50.300:FF:000032">
    <property type="entry name" value="Export ABC transporter ATP-binding protein"/>
    <property type="match status" value="1"/>
</dbReference>
<evidence type="ECO:0000256" key="1">
    <source>
        <dbReference type="ARBA" id="ARBA00022448"/>
    </source>
</evidence>
<dbReference type="InterPro" id="IPR003593">
    <property type="entry name" value="AAA+_ATPase"/>
</dbReference>
<dbReference type="EMBL" id="MFLY01000021">
    <property type="protein sequence ID" value="OGG72940.1"/>
    <property type="molecule type" value="Genomic_DNA"/>
</dbReference>
<dbReference type="Gene3D" id="3.40.50.300">
    <property type="entry name" value="P-loop containing nucleotide triphosphate hydrolases"/>
    <property type="match status" value="1"/>
</dbReference>
<dbReference type="PANTHER" id="PTHR24220">
    <property type="entry name" value="IMPORT ATP-BINDING PROTEIN"/>
    <property type="match status" value="1"/>
</dbReference>
<accession>A0A1F6EH10</accession>
<dbReference type="AlphaFoldDB" id="A0A1F6EH10"/>
<dbReference type="Proteomes" id="UP000177306">
    <property type="component" value="Unassembled WGS sequence"/>
</dbReference>
<feature type="domain" description="ABC transporter" evidence="4">
    <location>
        <begin position="4"/>
        <end position="236"/>
    </location>
</feature>
<keyword evidence="2" id="KW-0547">Nucleotide-binding</keyword>
<evidence type="ECO:0000259" key="4">
    <source>
        <dbReference type="PROSITE" id="PS50893"/>
    </source>
</evidence>
<dbReference type="InterPro" id="IPR017871">
    <property type="entry name" value="ABC_transporter-like_CS"/>
</dbReference>
<evidence type="ECO:0000256" key="2">
    <source>
        <dbReference type="ARBA" id="ARBA00022741"/>
    </source>
</evidence>
<comment type="caution">
    <text evidence="5">The sequence shown here is derived from an EMBL/GenBank/DDBJ whole genome shotgun (WGS) entry which is preliminary data.</text>
</comment>
<dbReference type="GO" id="GO:0005886">
    <property type="term" value="C:plasma membrane"/>
    <property type="evidence" value="ECO:0007669"/>
    <property type="project" value="TreeGrafter"/>
</dbReference>
<evidence type="ECO:0000313" key="5">
    <source>
        <dbReference type="EMBL" id="OGG72940.1"/>
    </source>
</evidence>
<keyword evidence="3 5" id="KW-0067">ATP-binding</keyword>
<dbReference type="GO" id="GO:0016887">
    <property type="term" value="F:ATP hydrolysis activity"/>
    <property type="evidence" value="ECO:0007669"/>
    <property type="project" value="InterPro"/>
</dbReference>
<gene>
    <name evidence="5" type="ORF">A3A38_04335</name>
</gene>
<dbReference type="InterPro" id="IPR015854">
    <property type="entry name" value="ABC_transpr_LolD-like"/>
</dbReference>
<evidence type="ECO:0000313" key="6">
    <source>
        <dbReference type="Proteomes" id="UP000177306"/>
    </source>
</evidence>
<dbReference type="InterPro" id="IPR017911">
    <property type="entry name" value="MacB-like_ATP-bd"/>
</dbReference>
<evidence type="ECO:0000256" key="3">
    <source>
        <dbReference type="ARBA" id="ARBA00022840"/>
    </source>
</evidence>
<protein>
    <submittedName>
        <fullName evidence="5">Macrolide ABC transporter ATP-binding protein</fullName>
    </submittedName>
</protein>
<dbReference type="CDD" id="cd03255">
    <property type="entry name" value="ABC_MJ0796_LolCDE_FtsE"/>
    <property type="match status" value="1"/>
</dbReference>
<name>A0A1F6EH10_9BACT</name>
<dbReference type="Pfam" id="PF00005">
    <property type="entry name" value="ABC_tran"/>
    <property type="match status" value="1"/>
</dbReference>
<proteinExistence type="predicted"/>
<dbReference type="PROSITE" id="PS00211">
    <property type="entry name" value="ABC_TRANSPORTER_1"/>
    <property type="match status" value="1"/>
</dbReference>
<organism evidence="5 6">
    <name type="scientific">Candidatus Kaiserbacteria bacterium RIFCSPLOWO2_01_FULL_53_17</name>
    <dbReference type="NCBI Taxonomy" id="1798511"/>
    <lineage>
        <taxon>Bacteria</taxon>
        <taxon>Candidatus Kaiseribacteriota</taxon>
    </lineage>
</organism>
<sequence length="238" mass="26192">MALLATQNLSKVYESEGVATSALRSATLSINEGEFVAVMGPSGSGKSTLLHLLGLLDEPSSGTYHFKDRDIKTYSPEELAAIRNKEMGFVFQAFNLLPKSTVFQNVMLPLYYSDVKDSEWRARAEAAIESVGLTHRLHYKATQLSGGEKQRVAIARALIQNPPLIFADEPTGNLDSQSGKVVMEILQKLNEEKGHTVILITHESDTAAHARRIIKIHDGEVVSDEQVGERQQAGEFKK</sequence>
<dbReference type="GO" id="GO:0098796">
    <property type="term" value="C:membrane protein complex"/>
    <property type="evidence" value="ECO:0007669"/>
    <property type="project" value="UniProtKB-ARBA"/>
</dbReference>
<dbReference type="PANTHER" id="PTHR24220:SF86">
    <property type="entry name" value="ABC TRANSPORTER ABCH.1"/>
    <property type="match status" value="1"/>
</dbReference>
<reference evidence="5 6" key="1">
    <citation type="journal article" date="2016" name="Nat. Commun.">
        <title>Thousands of microbial genomes shed light on interconnected biogeochemical processes in an aquifer system.</title>
        <authorList>
            <person name="Anantharaman K."/>
            <person name="Brown C.T."/>
            <person name="Hug L.A."/>
            <person name="Sharon I."/>
            <person name="Castelle C.J."/>
            <person name="Probst A.J."/>
            <person name="Thomas B.C."/>
            <person name="Singh A."/>
            <person name="Wilkins M.J."/>
            <person name="Karaoz U."/>
            <person name="Brodie E.L."/>
            <person name="Williams K.H."/>
            <person name="Hubbard S.S."/>
            <person name="Banfield J.F."/>
        </authorList>
    </citation>
    <scope>NUCLEOTIDE SEQUENCE [LARGE SCALE GENOMIC DNA]</scope>
</reference>
<dbReference type="InterPro" id="IPR003439">
    <property type="entry name" value="ABC_transporter-like_ATP-bd"/>
</dbReference>
<keyword evidence="1" id="KW-0813">Transport</keyword>
<dbReference type="SMART" id="SM00382">
    <property type="entry name" value="AAA"/>
    <property type="match status" value="1"/>
</dbReference>